<protein>
    <submittedName>
        <fullName evidence="7">Serine/threonine protein kinase</fullName>
    </submittedName>
</protein>
<evidence type="ECO:0000259" key="6">
    <source>
        <dbReference type="PROSITE" id="PS50011"/>
    </source>
</evidence>
<keyword evidence="5" id="KW-1133">Transmembrane helix</keyword>
<dbReference type="PANTHER" id="PTHR43289:SF34">
    <property type="entry name" value="SERINE_THREONINE-PROTEIN KINASE YBDM-RELATED"/>
    <property type="match status" value="1"/>
</dbReference>
<evidence type="ECO:0000256" key="3">
    <source>
        <dbReference type="ARBA" id="ARBA00022777"/>
    </source>
</evidence>
<keyword evidence="3 7" id="KW-0418">Kinase</keyword>
<evidence type="ECO:0000256" key="4">
    <source>
        <dbReference type="ARBA" id="ARBA00022840"/>
    </source>
</evidence>
<evidence type="ECO:0000256" key="5">
    <source>
        <dbReference type="SAM" id="Phobius"/>
    </source>
</evidence>
<keyword evidence="5" id="KW-0812">Transmembrane</keyword>
<evidence type="ECO:0000313" key="7">
    <source>
        <dbReference type="EMBL" id="ADB29872.1"/>
    </source>
</evidence>
<dbReference type="HOGENOM" id="CLU_598240_0_0_11"/>
<evidence type="ECO:0000256" key="2">
    <source>
        <dbReference type="ARBA" id="ARBA00022741"/>
    </source>
</evidence>
<evidence type="ECO:0000313" key="8">
    <source>
        <dbReference type="Proteomes" id="UP000007967"/>
    </source>
</evidence>
<keyword evidence="5" id="KW-0472">Membrane</keyword>
<reference evidence="7 8" key="2">
    <citation type="journal article" date="2010" name="Stand. Genomic Sci.">
        <title>Complete genome sequence of Kribbella flavida type strain (IFO 14399).</title>
        <authorList>
            <person name="Pukall R."/>
            <person name="Lapidus A."/>
            <person name="Glavina Del Rio T."/>
            <person name="Copeland A."/>
            <person name="Tice H."/>
            <person name="Cheng J.-F."/>
            <person name="Lucas S."/>
            <person name="Chen F."/>
            <person name="Nolan M."/>
            <person name="LaButti K."/>
            <person name="Pati A."/>
            <person name="Ivanova N."/>
            <person name="Mavrommatis K."/>
            <person name="Mikhailova N."/>
            <person name="Pitluck S."/>
            <person name="Bruce D."/>
            <person name="Goodwin L."/>
            <person name="Land M."/>
            <person name="Hauser L."/>
            <person name="Chang Y.-J."/>
            <person name="Jeffries C.D."/>
            <person name="Chen A."/>
            <person name="Palaniappan K."/>
            <person name="Chain P."/>
            <person name="Rohde M."/>
            <person name="Goeker M."/>
            <person name="Bristow J."/>
            <person name="Eisen J.A."/>
            <person name="Markowitz V."/>
            <person name="Hugenholtz P."/>
            <person name="Kyrpides N.C."/>
            <person name="Klenk H.-P."/>
            <person name="Brettin T."/>
        </authorList>
    </citation>
    <scope>NUCLEOTIDE SEQUENCE [LARGE SCALE GENOMIC DNA]</scope>
    <source>
        <strain evidence="8">DSM 17836 / JCM 10339 / NBRC 14399</strain>
    </source>
</reference>
<dbReference type="InterPro" id="IPR011009">
    <property type="entry name" value="Kinase-like_dom_sf"/>
</dbReference>
<keyword evidence="1" id="KW-0808">Transferase</keyword>
<dbReference type="GO" id="GO:0004674">
    <property type="term" value="F:protein serine/threonine kinase activity"/>
    <property type="evidence" value="ECO:0007669"/>
    <property type="project" value="UniProtKB-KW"/>
</dbReference>
<dbReference type="SUPFAM" id="SSF49265">
    <property type="entry name" value="Fibronectin type III"/>
    <property type="match status" value="1"/>
</dbReference>
<dbReference type="SMART" id="SM00220">
    <property type="entry name" value="S_TKc"/>
    <property type="match status" value="1"/>
</dbReference>
<keyword evidence="2" id="KW-0547">Nucleotide-binding</keyword>
<keyword evidence="7" id="KW-0723">Serine/threonine-protein kinase</keyword>
<dbReference type="Pfam" id="PF00069">
    <property type="entry name" value="Pkinase"/>
    <property type="match status" value="1"/>
</dbReference>
<dbReference type="InterPro" id="IPR036116">
    <property type="entry name" value="FN3_sf"/>
</dbReference>
<dbReference type="AlphaFoldDB" id="D2PYM6"/>
<proteinExistence type="predicted"/>
<keyword evidence="4" id="KW-0067">ATP-binding</keyword>
<keyword evidence="8" id="KW-1185">Reference proteome</keyword>
<sequence>MTVMAEISVEQLVPRATGPVASVYLLAPAAAGGRTTVLKVYPQPLDRRTFNAVEVEQAKLAGLRSAASIVLAESLDELPDGRTGVRAEFCPQALPELVAEGPLPIGDVVVLGQILCSVLAEAHELGVVHGGVTPHNVVERASGQPALADFGLALRLRFPRDLTAEAAYTAPEVLRDGELSPQADVYGLGAVLYLALTGQPPFPLRTGETPEDVVLRVLREPVPEVAGRDVPPALTAVLERMMAKEPDDRPEAVEALAVFEALLAAPDEPQADEVDFDDFRDELAAARLTQHHYVQAAPRTAPRPVAAVQARTTWKPSKGTLIGLGAALAVAAVLVVVLVPWGSPPDKTPAGQIPTLQTPVTPTHTITSAVQVQLKPPQDRGTSVVLEWSSSKPLTYVVNVALQGGGEAERIYRGTGTTTTVAVTPGLKYCFEVMASEGTAVYISAPQPLRGATCRRR</sequence>
<dbReference type="SUPFAM" id="SSF56112">
    <property type="entry name" value="Protein kinase-like (PK-like)"/>
    <property type="match status" value="1"/>
</dbReference>
<organism evidence="7 8">
    <name type="scientific">Kribbella flavida (strain DSM 17836 / JCM 10339 / NBRC 14399)</name>
    <dbReference type="NCBI Taxonomy" id="479435"/>
    <lineage>
        <taxon>Bacteria</taxon>
        <taxon>Bacillati</taxon>
        <taxon>Actinomycetota</taxon>
        <taxon>Actinomycetes</taxon>
        <taxon>Propionibacteriales</taxon>
        <taxon>Kribbellaceae</taxon>
        <taxon>Kribbella</taxon>
    </lineage>
</organism>
<evidence type="ECO:0000256" key="1">
    <source>
        <dbReference type="ARBA" id="ARBA00022679"/>
    </source>
</evidence>
<dbReference type="eggNOG" id="COG0515">
    <property type="taxonomic scope" value="Bacteria"/>
</dbReference>
<dbReference type="Gene3D" id="1.10.510.10">
    <property type="entry name" value="Transferase(Phosphotransferase) domain 1"/>
    <property type="match status" value="1"/>
</dbReference>
<gene>
    <name evidence="7" type="ordered locus">Kfla_0753</name>
</gene>
<dbReference type="PANTHER" id="PTHR43289">
    <property type="entry name" value="MITOGEN-ACTIVATED PROTEIN KINASE KINASE KINASE 20-RELATED"/>
    <property type="match status" value="1"/>
</dbReference>
<dbReference type="OrthoDB" id="3815424at2"/>
<dbReference type="PROSITE" id="PS50011">
    <property type="entry name" value="PROTEIN_KINASE_DOM"/>
    <property type="match status" value="1"/>
</dbReference>
<dbReference type="STRING" id="479435.Kfla_0753"/>
<dbReference type="GO" id="GO:0005524">
    <property type="term" value="F:ATP binding"/>
    <property type="evidence" value="ECO:0007669"/>
    <property type="project" value="UniProtKB-KW"/>
</dbReference>
<dbReference type="EMBL" id="CP001736">
    <property type="protein sequence ID" value="ADB29872.1"/>
    <property type="molecule type" value="Genomic_DNA"/>
</dbReference>
<name>D2PYM6_KRIFD</name>
<dbReference type="Proteomes" id="UP000007967">
    <property type="component" value="Chromosome"/>
</dbReference>
<dbReference type="RefSeq" id="WP_012918428.1">
    <property type="nucleotide sequence ID" value="NC_013729.1"/>
</dbReference>
<feature type="domain" description="Protein kinase" evidence="6">
    <location>
        <begin position="9"/>
        <end position="263"/>
    </location>
</feature>
<reference evidence="8" key="1">
    <citation type="submission" date="2009-09" db="EMBL/GenBank/DDBJ databases">
        <title>The complete genome of Kribbella flavida DSM 17836.</title>
        <authorList>
            <consortium name="US DOE Joint Genome Institute (JGI-PGF)"/>
            <person name="Lucas S."/>
            <person name="Copeland A."/>
            <person name="Lapidus A."/>
            <person name="Glavina del Rio T."/>
            <person name="Dalin E."/>
            <person name="Tice H."/>
            <person name="Bruce D."/>
            <person name="Goodwin L."/>
            <person name="Pitluck S."/>
            <person name="Kyrpides N."/>
            <person name="Mavromatis K."/>
            <person name="Ivanova N."/>
            <person name="Saunders E."/>
            <person name="Brettin T."/>
            <person name="Detter J.C."/>
            <person name="Han C."/>
            <person name="Larimer F."/>
            <person name="Land M."/>
            <person name="Hauser L."/>
            <person name="Markowitz V."/>
            <person name="Cheng J.-F."/>
            <person name="Hugenholtz P."/>
            <person name="Woyke T."/>
            <person name="Wu D."/>
            <person name="Pukall R."/>
            <person name="Klenk H.-P."/>
            <person name="Eisen J.A."/>
        </authorList>
    </citation>
    <scope>NUCLEOTIDE SEQUENCE [LARGE SCALE GENOMIC DNA]</scope>
    <source>
        <strain evidence="8">DSM 17836 / JCM 10339 / NBRC 14399</strain>
    </source>
</reference>
<dbReference type="KEGG" id="kfl:Kfla_0753"/>
<feature type="transmembrane region" description="Helical" evidence="5">
    <location>
        <begin position="321"/>
        <end position="342"/>
    </location>
</feature>
<accession>D2PYM6</accession>
<dbReference type="InterPro" id="IPR000719">
    <property type="entry name" value="Prot_kinase_dom"/>
</dbReference>